<proteinExistence type="predicted"/>
<gene>
    <name evidence="1" type="ORF">PFUGPA_03287</name>
</gene>
<protein>
    <submittedName>
        <fullName evidence="1">Uncharacterized protein</fullName>
    </submittedName>
</protein>
<accession>W4IXC7</accession>
<evidence type="ECO:0000313" key="2">
    <source>
        <dbReference type="Proteomes" id="UP000019103"/>
    </source>
</evidence>
<reference evidence="1 2" key="2">
    <citation type="submission" date="2013-02" db="EMBL/GenBank/DDBJ databases">
        <title>The Genome Sequence of Plasmodium falciparum Palo Alto/Uganda.</title>
        <authorList>
            <consortium name="The Broad Institute Genome Sequencing Platform"/>
            <consortium name="The Broad Institute Genome Sequencing Center for Infectious Disease"/>
            <person name="Neafsey D."/>
            <person name="Cheeseman I."/>
            <person name="Volkman S."/>
            <person name="Adams J."/>
            <person name="Walker B."/>
            <person name="Young S.K."/>
            <person name="Zeng Q."/>
            <person name="Gargeya S."/>
            <person name="Fitzgerald M."/>
            <person name="Haas B."/>
            <person name="Abouelleil A."/>
            <person name="Alvarado L."/>
            <person name="Arachchi H.M."/>
            <person name="Berlin A.M."/>
            <person name="Chapman S.B."/>
            <person name="Dewar J."/>
            <person name="Goldberg J."/>
            <person name="Griggs A."/>
            <person name="Gujja S."/>
            <person name="Hansen M."/>
            <person name="Howarth C."/>
            <person name="Imamovic A."/>
            <person name="Larimer J."/>
            <person name="McCowan C."/>
            <person name="Murphy C."/>
            <person name="Neiman D."/>
            <person name="Pearson M."/>
            <person name="Priest M."/>
            <person name="Roberts A."/>
            <person name="Saif S."/>
            <person name="Shea T."/>
            <person name="Sisk P."/>
            <person name="Sykes S."/>
            <person name="Wortman J."/>
            <person name="Nusbaum C."/>
            <person name="Birren B."/>
        </authorList>
    </citation>
    <scope>NUCLEOTIDE SEQUENCE [LARGE SCALE GENOMIC DNA]</scope>
    <source>
        <strain evidence="1 2">Palo Alto/Uganda</strain>
    </source>
</reference>
<organism evidence="1 2">
    <name type="scientific">Plasmodium falciparum (isolate Palo Alto / Uganda)</name>
    <dbReference type="NCBI Taxonomy" id="57270"/>
    <lineage>
        <taxon>Eukaryota</taxon>
        <taxon>Sar</taxon>
        <taxon>Alveolata</taxon>
        <taxon>Apicomplexa</taxon>
        <taxon>Aconoidasida</taxon>
        <taxon>Haemosporida</taxon>
        <taxon>Plasmodiidae</taxon>
        <taxon>Plasmodium</taxon>
        <taxon>Plasmodium (Laverania)</taxon>
    </lineage>
</organism>
<reference evidence="1 2" key="1">
    <citation type="submission" date="2013-02" db="EMBL/GenBank/DDBJ databases">
        <title>The Genome Annotation of Plasmodium falciparum Palo Alto/Uganda.</title>
        <authorList>
            <consortium name="The Broad Institute Genome Sequencing Platform"/>
            <consortium name="The Broad Institute Genome Sequencing Center for Infectious Disease"/>
            <person name="Neafsey D."/>
            <person name="Hoffman S."/>
            <person name="Volkman S."/>
            <person name="Rosenthal P."/>
            <person name="Walker B."/>
            <person name="Young S.K."/>
            <person name="Zeng Q."/>
            <person name="Gargeya S."/>
            <person name="Fitzgerald M."/>
            <person name="Haas B."/>
            <person name="Abouelleil A."/>
            <person name="Allen A.W."/>
            <person name="Alvarado L."/>
            <person name="Arachchi H.M."/>
            <person name="Berlin A.M."/>
            <person name="Chapman S.B."/>
            <person name="Gainer-Dewar J."/>
            <person name="Goldberg J."/>
            <person name="Griggs A."/>
            <person name="Gujja S."/>
            <person name="Hansen M."/>
            <person name="Howarth C."/>
            <person name="Imamovic A."/>
            <person name="Ireland A."/>
            <person name="Larimer J."/>
            <person name="McCowan C."/>
            <person name="Murphy C."/>
            <person name="Pearson M."/>
            <person name="Poon T.W."/>
            <person name="Priest M."/>
            <person name="Roberts A."/>
            <person name="Saif S."/>
            <person name="Shea T."/>
            <person name="Sisk P."/>
            <person name="Sykes S."/>
            <person name="Wortman J."/>
            <person name="Nusbaum C."/>
            <person name="Birren B."/>
        </authorList>
    </citation>
    <scope>NUCLEOTIDE SEQUENCE [LARGE SCALE GENOMIC DNA]</scope>
    <source>
        <strain evidence="1 2">Palo Alto/Uganda</strain>
    </source>
</reference>
<evidence type="ECO:0000313" key="1">
    <source>
        <dbReference type="EMBL" id="ETW54683.1"/>
    </source>
</evidence>
<sequence length="73" mass="8678">MCLLIYKNFYLSILQESDGSSQDMFIVPDNEINRDIELSPITIPTSQDIYFFSIFNWEWNFEGNTKHNYNSKT</sequence>
<dbReference type="EMBL" id="KI927383">
    <property type="protein sequence ID" value="ETW54683.1"/>
    <property type="molecule type" value="Genomic_DNA"/>
</dbReference>
<name>W4IXC7_PLAFP</name>
<dbReference type="AlphaFoldDB" id="W4IXC7"/>
<dbReference type="Proteomes" id="UP000019103">
    <property type="component" value="Unassembled WGS sequence"/>
</dbReference>